<evidence type="ECO:0000313" key="1">
    <source>
        <dbReference type="EMBL" id="QHT94434.1"/>
    </source>
</evidence>
<evidence type="ECO:0008006" key="2">
    <source>
        <dbReference type="Google" id="ProtNLM"/>
    </source>
</evidence>
<proteinExistence type="predicted"/>
<accession>A0A6C0IML9</accession>
<dbReference type="AlphaFoldDB" id="A0A6C0IML9"/>
<organism evidence="1">
    <name type="scientific">viral metagenome</name>
    <dbReference type="NCBI Taxonomy" id="1070528"/>
    <lineage>
        <taxon>unclassified sequences</taxon>
        <taxon>metagenomes</taxon>
        <taxon>organismal metagenomes</taxon>
    </lineage>
</organism>
<name>A0A6C0IML9_9ZZZZ</name>
<dbReference type="EMBL" id="MN740221">
    <property type="protein sequence ID" value="QHT94434.1"/>
    <property type="molecule type" value="Genomic_DNA"/>
</dbReference>
<sequence length="300" mass="35682">MKFLLLNNGIHYKNYNAITSYKCYDITEIEVDGETDTIAKLEQLYDFSVDDFDIIYSPSVPYDVQHYPNKKFMFGPHFSVFPQEQDMQKIAYPNAVYLQPSMWPIQHWKTFPCCKQVNFQVMPFGVDTKLYKPVKHINDRKKVMIYFKSRKQEELAFVTNYLTLNDIEYTIFYHGIEYEETDYIRFLQQEAKFGIWIGRHESQGFALEEALSANVPLLVWDVVTMNQEVGQQYPNCYATCLPYWDARCGERTDHVTEFCELLKLFISKLIYYQPRSYIIDNVSMDACEKKMKTFLRNFLE</sequence>
<protein>
    <recommendedName>
        <fullName evidence="2">Glycosyl transferase family 1 domain-containing protein</fullName>
    </recommendedName>
</protein>
<reference evidence="1" key="1">
    <citation type="journal article" date="2020" name="Nature">
        <title>Giant virus diversity and host interactions through global metagenomics.</title>
        <authorList>
            <person name="Schulz F."/>
            <person name="Roux S."/>
            <person name="Paez-Espino D."/>
            <person name="Jungbluth S."/>
            <person name="Walsh D.A."/>
            <person name="Denef V.J."/>
            <person name="McMahon K.D."/>
            <person name="Konstantinidis K.T."/>
            <person name="Eloe-Fadrosh E.A."/>
            <person name="Kyrpides N.C."/>
            <person name="Woyke T."/>
        </authorList>
    </citation>
    <scope>NUCLEOTIDE SEQUENCE</scope>
    <source>
        <strain evidence="1">GVMAG-M-3300024258-28</strain>
    </source>
</reference>